<reference evidence="2 3" key="1">
    <citation type="submission" date="2015-07" db="EMBL/GenBank/DDBJ databases">
        <title>High-quality genome of monoxenous trypanosomatid Leptomonas pyrrhocoris.</title>
        <authorList>
            <person name="Flegontov P."/>
            <person name="Butenko A."/>
            <person name="Firsov S."/>
            <person name="Vlcek C."/>
            <person name="Logacheva M.D."/>
            <person name="Field M."/>
            <person name="Filatov D."/>
            <person name="Flegontova O."/>
            <person name="Gerasimov E."/>
            <person name="Jackson A.P."/>
            <person name="Kelly S."/>
            <person name="Opperdoes F."/>
            <person name="O'Reilly A."/>
            <person name="Votypka J."/>
            <person name="Yurchenko V."/>
            <person name="Lukes J."/>
        </authorList>
    </citation>
    <scope>NUCLEOTIDE SEQUENCE [LARGE SCALE GENOMIC DNA]</scope>
    <source>
        <strain evidence="2">H10</strain>
    </source>
</reference>
<dbReference type="InterPro" id="IPR034334">
    <property type="entry name" value="PGES2"/>
</dbReference>
<proteinExistence type="predicted"/>
<dbReference type="Pfam" id="PF13417">
    <property type="entry name" value="GST_N_3"/>
    <property type="match status" value="1"/>
</dbReference>
<dbReference type="OMA" id="DYCLTEG"/>
<dbReference type="InterPro" id="IPR036282">
    <property type="entry name" value="Glutathione-S-Trfase_C_sf"/>
</dbReference>
<dbReference type="PANTHER" id="PTHR12782">
    <property type="entry name" value="MICROSOMAL PROSTAGLANDIN E SYNTHASE-2"/>
    <property type="match status" value="1"/>
</dbReference>
<feature type="domain" description="GST N-terminal" evidence="1">
    <location>
        <begin position="72"/>
        <end position="144"/>
    </location>
</feature>
<dbReference type="EMBL" id="LGTL01000017">
    <property type="protein sequence ID" value="KPA77385.1"/>
    <property type="molecule type" value="Genomic_DNA"/>
</dbReference>
<dbReference type="Gene3D" id="1.20.1050.10">
    <property type="match status" value="1"/>
</dbReference>
<sequence>MFSKGSLGRKVLLGTALAGVAGLGGGYAMYQRRLKENRSVSAESFNAAQDAAKLKEAFKKLCDTQDHPLTKLYRYTTCPWCGTVKAFLDYHRVPHECVEVEPMFKGELRDSQYKKVPQLRFDTKEGPGPYLVDSQIIVDTLADKMGFAGQLKDDEIAKWRSWARSSLVRFVTLEFNRSLPAAWSGYSYIDSCDTIPYVNKLFLKVIGAPVMYIVAMKVTKTRLVKDGLMKPDDDPKVRLHAEVNRFTSEALMDIKSQKPKAFHGGSKPDLVDLDTYGVLQSVRGHRVYTEMINETKIGPWLTAMDTLLGKA</sequence>
<evidence type="ECO:0000313" key="2">
    <source>
        <dbReference type="EMBL" id="KPA77385.1"/>
    </source>
</evidence>
<protein>
    <submittedName>
        <fullName evidence="2">Putative mitochondrial glutathione-S-transferase/glutaredoxin</fullName>
    </submittedName>
</protein>
<dbReference type="InterPro" id="IPR040079">
    <property type="entry name" value="Glutathione_S-Trfase"/>
</dbReference>
<keyword evidence="2" id="KW-0808">Transferase</keyword>
<dbReference type="PROSITE" id="PS51354">
    <property type="entry name" value="GLUTAREDOXIN_2"/>
    <property type="match status" value="1"/>
</dbReference>
<dbReference type="GO" id="GO:0050220">
    <property type="term" value="F:prostaglandin-E synthase activity"/>
    <property type="evidence" value="ECO:0007669"/>
    <property type="project" value="InterPro"/>
</dbReference>
<dbReference type="SUPFAM" id="SSF52833">
    <property type="entry name" value="Thioredoxin-like"/>
    <property type="match status" value="1"/>
</dbReference>
<dbReference type="VEuPathDB" id="TriTrypDB:LpyrH10_17_1810"/>
<comment type="caution">
    <text evidence="2">The sequence shown here is derived from an EMBL/GenBank/DDBJ whole genome shotgun (WGS) entry which is preliminary data.</text>
</comment>
<dbReference type="Gene3D" id="3.40.30.10">
    <property type="entry name" value="Glutaredoxin"/>
    <property type="match status" value="1"/>
</dbReference>
<dbReference type="GeneID" id="26907535"/>
<dbReference type="InterPro" id="IPR004045">
    <property type="entry name" value="Glutathione_S-Trfase_N"/>
</dbReference>
<dbReference type="SUPFAM" id="SSF47616">
    <property type="entry name" value="GST C-terminal domain-like"/>
    <property type="match status" value="1"/>
</dbReference>
<dbReference type="RefSeq" id="XP_015655824.1">
    <property type="nucleotide sequence ID" value="XM_015805818.1"/>
</dbReference>
<dbReference type="EMBL" id="LGTL01000017">
    <property type="protein sequence ID" value="KPA77386.1"/>
    <property type="molecule type" value="Genomic_DNA"/>
</dbReference>
<keyword evidence="3" id="KW-1185">Reference proteome</keyword>
<accession>A0A0M9FWA4</accession>
<dbReference type="SFLD" id="SFLDG01182">
    <property type="entry name" value="Prostaglandin_E_synthase_like"/>
    <property type="match status" value="1"/>
</dbReference>
<dbReference type="Proteomes" id="UP000037923">
    <property type="component" value="Unassembled WGS sequence"/>
</dbReference>
<evidence type="ECO:0000313" key="3">
    <source>
        <dbReference type="Proteomes" id="UP000037923"/>
    </source>
</evidence>
<dbReference type="GO" id="GO:0016740">
    <property type="term" value="F:transferase activity"/>
    <property type="evidence" value="ECO:0007669"/>
    <property type="project" value="UniProtKB-KW"/>
</dbReference>
<evidence type="ECO:0000259" key="1">
    <source>
        <dbReference type="Pfam" id="PF13417"/>
    </source>
</evidence>
<dbReference type="RefSeq" id="XP_015655825.1">
    <property type="nucleotide sequence ID" value="XM_015805819.1"/>
</dbReference>
<dbReference type="OrthoDB" id="423541at2759"/>
<dbReference type="PANTHER" id="PTHR12782:SF9">
    <property type="entry name" value="PROSTAGLANDIN E SYNTHASE 2"/>
    <property type="match status" value="1"/>
</dbReference>
<dbReference type="SFLD" id="SFLDG01203">
    <property type="entry name" value="Prostaglandin_E_synthase_like1"/>
    <property type="match status" value="1"/>
</dbReference>
<dbReference type="GO" id="GO:0005739">
    <property type="term" value="C:mitochondrion"/>
    <property type="evidence" value="ECO:0007669"/>
    <property type="project" value="TreeGrafter"/>
</dbReference>
<dbReference type="InterPro" id="IPR036249">
    <property type="entry name" value="Thioredoxin-like_sf"/>
</dbReference>
<gene>
    <name evidence="2" type="ORF">ABB37_07249</name>
</gene>
<dbReference type="SFLD" id="SFLDS00019">
    <property type="entry name" value="Glutathione_Transferase_(cytos"/>
    <property type="match status" value="1"/>
</dbReference>
<organism evidence="2 3">
    <name type="scientific">Leptomonas pyrrhocoris</name>
    <name type="common">Firebug parasite</name>
    <dbReference type="NCBI Taxonomy" id="157538"/>
    <lineage>
        <taxon>Eukaryota</taxon>
        <taxon>Discoba</taxon>
        <taxon>Euglenozoa</taxon>
        <taxon>Kinetoplastea</taxon>
        <taxon>Metakinetoplastina</taxon>
        <taxon>Trypanosomatida</taxon>
        <taxon>Trypanosomatidae</taxon>
        <taxon>Leishmaniinae</taxon>
        <taxon>Leptomonas</taxon>
    </lineage>
</organism>
<dbReference type="AlphaFoldDB" id="A0A0M9FWA4"/>
<name>A0A0M9FWA4_LEPPY</name>